<evidence type="ECO:0000313" key="3">
    <source>
        <dbReference type="Proteomes" id="UP001196530"/>
    </source>
</evidence>
<accession>A0AAN6DDF3</accession>
<dbReference type="Proteomes" id="UP001196530">
    <property type="component" value="Unassembled WGS sequence"/>
</dbReference>
<feature type="region of interest" description="Disordered" evidence="1">
    <location>
        <begin position="1"/>
        <end position="74"/>
    </location>
</feature>
<dbReference type="EMBL" id="JAHLUX010000007">
    <property type="protein sequence ID" value="KAG7817579.1"/>
    <property type="molecule type" value="Genomic_DNA"/>
</dbReference>
<protein>
    <submittedName>
        <fullName evidence="2">Uncharacterized protein</fullName>
    </submittedName>
</protein>
<name>A0AAN6DDF3_PICAN</name>
<evidence type="ECO:0000313" key="2">
    <source>
        <dbReference type="EMBL" id="KAG7817579.1"/>
    </source>
</evidence>
<organism evidence="2 3">
    <name type="scientific">Pichia angusta</name>
    <name type="common">Yeast</name>
    <name type="synonym">Hansenula polymorpha</name>
    <dbReference type="NCBI Taxonomy" id="870730"/>
    <lineage>
        <taxon>Eukaryota</taxon>
        <taxon>Fungi</taxon>
        <taxon>Dikarya</taxon>
        <taxon>Ascomycota</taxon>
        <taxon>Saccharomycotina</taxon>
        <taxon>Pichiomycetes</taxon>
        <taxon>Pichiales</taxon>
        <taxon>Pichiaceae</taxon>
        <taxon>Ogataea</taxon>
    </lineage>
</organism>
<evidence type="ECO:0000256" key="1">
    <source>
        <dbReference type="SAM" id="MobiDB-lite"/>
    </source>
</evidence>
<dbReference type="GeneID" id="66127529"/>
<comment type="caution">
    <text evidence="2">The sequence shown here is derived from an EMBL/GenBank/DDBJ whole genome shotgun (WGS) entry which is preliminary data.</text>
</comment>
<reference evidence="2" key="1">
    <citation type="journal article" date="2021" name="G3 (Bethesda)">
        <title>Genomic diversity, chromosomal rearrangements, and interspecies hybridization in the ogataea polymorpha species complex.</title>
        <authorList>
            <person name="Hanson S.J."/>
            <person name="Cinneide E.O."/>
            <person name="Salzberg L.I."/>
            <person name="Wolfe K.H."/>
            <person name="McGowan J."/>
            <person name="Fitzpatrick D.A."/>
            <person name="Matlin K."/>
        </authorList>
    </citation>
    <scope>NUCLEOTIDE SEQUENCE</scope>
    <source>
        <strain evidence="2">61-244</strain>
    </source>
</reference>
<sequence length="317" mass="34649">MADRPQPGSFASAQGVARRLSGFPVDPTIAAKQPTTGREAMLSAPSKPVLLHAQLNPRQQGRDNRPPAALEQRQQPCDVWKLSSKTQASNSACPGRASGRVACAVERKPHKPQPANLAAPTCRNTRADRHGARGGHQTSRVLQHVLLRQKTVPERRRDGSCARGYDDALAVWVLIRFGRAARCGAGSQHRRCARPVSRATTEPQRPCEGSKIVAYTEGELGSDNAAVQGFRAEATKFAELYGRTNDLRILAAVPKAHDQSADPKIAELCEFGQLQTRNDSMRFMLKLEVVKREIVKLVGGECDLIGAFKNVWRQLGK</sequence>
<dbReference type="AlphaFoldDB" id="A0AAN6DDF3"/>
<dbReference type="RefSeq" id="XP_043058920.1">
    <property type="nucleotide sequence ID" value="XM_043204069.1"/>
</dbReference>
<proteinExistence type="predicted"/>
<gene>
    <name evidence="2" type="ORF">KL928_003478</name>
</gene>